<dbReference type="Pfam" id="PF01965">
    <property type="entry name" value="DJ-1_PfpI"/>
    <property type="match status" value="1"/>
</dbReference>
<dbReference type="PANTHER" id="PTHR43130">
    <property type="entry name" value="ARAC-FAMILY TRANSCRIPTIONAL REGULATOR"/>
    <property type="match status" value="1"/>
</dbReference>
<evidence type="ECO:0000256" key="3">
    <source>
        <dbReference type="ARBA" id="ARBA00023163"/>
    </source>
</evidence>
<evidence type="ECO:0000256" key="2">
    <source>
        <dbReference type="ARBA" id="ARBA00023125"/>
    </source>
</evidence>
<sequence length="319" mass="33828">MSSENKATGRVVVLVLPDVNLLDLGGPVQAFDAAAQLGAGYRLEFVAAEAGEVRSAQGLSLAGLGPLPVVGPGDLVLVPGPRLPASGPDLPEAAVTWIRDAVPSGARVASVCTGAALLAEAGLLDGRRCTTHWSLVDLMRSRYPRARVRDAVLFVHDGPISTSAGIAAGIDLALSLIEHDHGPALTAAVARDLVVYLRRDGSQRQVSPYLEHRGHLHAGVHRVQDHLAQHLDLPHTLDDLARLANLSPRGLSRAFTAATGCTPLEYHQRLRLDLAANLLAETTLTVEAVATRCGFRDARHFRRLYGARYGMPPSAARPA</sequence>
<dbReference type="PANTHER" id="PTHR43130:SF3">
    <property type="entry name" value="HTH-TYPE TRANSCRIPTIONAL REGULATOR RV1931C"/>
    <property type="match status" value="1"/>
</dbReference>
<dbReference type="SUPFAM" id="SSF46689">
    <property type="entry name" value="Homeodomain-like"/>
    <property type="match status" value="2"/>
</dbReference>
<accession>A0ABV8JC88</accession>
<evidence type="ECO:0000313" key="5">
    <source>
        <dbReference type="EMBL" id="MFC4072567.1"/>
    </source>
</evidence>
<dbReference type="PROSITE" id="PS01124">
    <property type="entry name" value="HTH_ARAC_FAMILY_2"/>
    <property type="match status" value="1"/>
</dbReference>
<dbReference type="InterPro" id="IPR009057">
    <property type="entry name" value="Homeodomain-like_sf"/>
</dbReference>
<comment type="caution">
    <text evidence="5">The sequence shown here is derived from an EMBL/GenBank/DDBJ whole genome shotgun (WGS) entry which is preliminary data.</text>
</comment>
<dbReference type="InterPro" id="IPR002818">
    <property type="entry name" value="DJ-1/PfpI"/>
</dbReference>
<dbReference type="SMART" id="SM00342">
    <property type="entry name" value="HTH_ARAC"/>
    <property type="match status" value="1"/>
</dbReference>
<dbReference type="Gene3D" id="1.10.10.60">
    <property type="entry name" value="Homeodomain-like"/>
    <property type="match status" value="1"/>
</dbReference>
<evidence type="ECO:0000313" key="6">
    <source>
        <dbReference type="Proteomes" id="UP001595867"/>
    </source>
</evidence>
<evidence type="ECO:0000259" key="4">
    <source>
        <dbReference type="PROSITE" id="PS01124"/>
    </source>
</evidence>
<protein>
    <submittedName>
        <fullName evidence="5">GlxA family transcriptional regulator</fullName>
    </submittedName>
</protein>
<keyword evidence="3" id="KW-0804">Transcription</keyword>
<name>A0ABV8JC88_9ACTN</name>
<gene>
    <name evidence="5" type="ORF">ACFO0C_47210</name>
</gene>
<evidence type="ECO:0000256" key="1">
    <source>
        <dbReference type="ARBA" id="ARBA00023015"/>
    </source>
</evidence>
<reference evidence="6" key="1">
    <citation type="journal article" date="2019" name="Int. J. Syst. Evol. Microbiol.">
        <title>The Global Catalogue of Microorganisms (GCM) 10K type strain sequencing project: providing services to taxonomists for standard genome sequencing and annotation.</title>
        <authorList>
            <consortium name="The Broad Institute Genomics Platform"/>
            <consortium name="The Broad Institute Genome Sequencing Center for Infectious Disease"/>
            <person name="Wu L."/>
            <person name="Ma J."/>
        </authorList>
    </citation>
    <scope>NUCLEOTIDE SEQUENCE [LARGE SCALE GENOMIC DNA]</scope>
    <source>
        <strain evidence="6">TBRC 5832</strain>
    </source>
</reference>
<dbReference type="Pfam" id="PF12833">
    <property type="entry name" value="HTH_18"/>
    <property type="match status" value="1"/>
</dbReference>
<keyword evidence="1" id="KW-0805">Transcription regulation</keyword>
<dbReference type="InterPro" id="IPR018060">
    <property type="entry name" value="HTH_AraC"/>
</dbReference>
<dbReference type="InterPro" id="IPR018062">
    <property type="entry name" value="HTH_AraC-typ_CS"/>
</dbReference>
<dbReference type="Gene3D" id="3.40.50.880">
    <property type="match status" value="1"/>
</dbReference>
<dbReference type="InterPro" id="IPR052158">
    <property type="entry name" value="INH-QAR"/>
</dbReference>
<dbReference type="Proteomes" id="UP001595867">
    <property type="component" value="Unassembled WGS sequence"/>
</dbReference>
<dbReference type="InterPro" id="IPR029062">
    <property type="entry name" value="Class_I_gatase-like"/>
</dbReference>
<keyword evidence="6" id="KW-1185">Reference proteome</keyword>
<dbReference type="RefSeq" id="WP_378073441.1">
    <property type="nucleotide sequence ID" value="NZ_JBHSBL010000041.1"/>
</dbReference>
<dbReference type="EMBL" id="JBHSBL010000041">
    <property type="protein sequence ID" value="MFC4072567.1"/>
    <property type="molecule type" value="Genomic_DNA"/>
</dbReference>
<feature type="domain" description="HTH araC/xylS-type" evidence="4">
    <location>
        <begin position="221"/>
        <end position="319"/>
    </location>
</feature>
<keyword evidence="2" id="KW-0238">DNA-binding</keyword>
<organism evidence="5 6">
    <name type="scientific">Actinoplanes subglobosus</name>
    <dbReference type="NCBI Taxonomy" id="1547892"/>
    <lineage>
        <taxon>Bacteria</taxon>
        <taxon>Bacillati</taxon>
        <taxon>Actinomycetota</taxon>
        <taxon>Actinomycetes</taxon>
        <taxon>Micromonosporales</taxon>
        <taxon>Micromonosporaceae</taxon>
        <taxon>Actinoplanes</taxon>
    </lineage>
</organism>
<dbReference type="PROSITE" id="PS00041">
    <property type="entry name" value="HTH_ARAC_FAMILY_1"/>
    <property type="match status" value="1"/>
</dbReference>
<dbReference type="SUPFAM" id="SSF52317">
    <property type="entry name" value="Class I glutamine amidotransferase-like"/>
    <property type="match status" value="1"/>
</dbReference>
<dbReference type="CDD" id="cd03137">
    <property type="entry name" value="GATase1_AraC_1"/>
    <property type="match status" value="1"/>
</dbReference>
<proteinExistence type="predicted"/>